<feature type="region of interest" description="Disordered" evidence="1">
    <location>
        <begin position="76"/>
        <end position="110"/>
    </location>
</feature>
<reference evidence="4" key="1">
    <citation type="journal article" date="2014" name="Science">
        <title>Ancient hybridizations among the ancestral genomes of bread wheat.</title>
        <authorList>
            <consortium name="International Wheat Genome Sequencing Consortium,"/>
            <person name="Marcussen T."/>
            <person name="Sandve S.R."/>
            <person name="Heier L."/>
            <person name="Spannagl M."/>
            <person name="Pfeifer M."/>
            <person name="Jakobsen K.S."/>
            <person name="Wulff B.B."/>
            <person name="Steuernagel B."/>
            <person name="Mayer K.F."/>
            <person name="Olsen O.A."/>
        </authorList>
    </citation>
    <scope>NUCLEOTIDE SEQUENCE [LARGE SCALE GENOMIC DNA]</scope>
    <source>
        <strain evidence="4">cv. AL8/78</strain>
    </source>
</reference>
<organism evidence="3 4">
    <name type="scientific">Aegilops tauschii subsp. strangulata</name>
    <name type="common">Goatgrass</name>
    <dbReference type="NCBI Taxonomy" id="200361"/>
    <lineage>
        <taxon>Eukaryota</taxon>
        <taxon>Viridiplantae</taxon>
        <taxon>Streptophyta</taxon>
        <taxon>Embryophyta</taxon>
        <taxon>Tracheophyta</taxon>
        <taxon>Spermatophyta</taxon>
        <taxon>Magnoliopsida</taxon>
        <taxon>Liliopsida</taxon>
        <taxon>Poales</taxon>
        <taxon>Poaceae</taxon>
        <taxon>BOP clade</taxon>
        <taxon>Pooideae</taxon>
        <taxon>Triticodae</taxon>
        <taxon>Triticeae</taxon>
        <taxon>Triticinae</taxon>
        <taxon>Aegilops</taxon>
    </lineage>
</organism>
<dbReference type="EnsemblPlants" id="AET7Gv20539000.1">
    <property type="protein sequence ID" value="AET7Gv20539000.1"/>
    <property type="gene ID" value="AET7Gv20539000"/>
</dbReference>
<evidence type="ECO:0000313" key="3">
    <source>
        <dbReference type="EnsemblPlants" id="AET7Gv20539000.1"/>
    </source>
</evidence>
<dbReference type="Proteomes" id="UP000015105">
    <property type="component" value="Chromosome 7D"/>
</dbReference>
<proteinExistence type="predicted"/>
<accession>A0A453RCI3</accession>
<keyword evidence="2" id="KW-1133">Transmembrane helix</keyword>
<protein>
    <submittedName>
        <fullName evidence="3">Uncharacterized protein</fullName>
    </submittedName>
</protein>
<evidence type="ECO:0000256" key="2">
    <source>
        <dbReference type="SAM" id="Phobius"/>
    </source>
</evidence>
<dbReference type="AlphaFoldDB" id="A0A453RCI3"/>
<evidence type="ECO:0000256" key="1">
    <source>
        <dbReference type="SAM" id="MobiDB-lite"/>
    </source>
</evidence>
<keyword evidence="4" id="KW-1185">Reference proteome</keyword>
<feature type="transmembrane region" description="Helical" evidence="2">
    <location>
        <begin position="21"/>
        <end position="40"/>
    </location>
</feature>
<reference evidence="3" key="4">
    <citation type="submission" date="2019-03" db="UniProtKB">
        <authorList>
            <consortium name="EnsemblPlants"/>
        </authorList>
    </citation>
    <scope>IDENTIFICATION</scope>
</reference>
<name>A0A453RCI3_AEGTS</name>
<keyword evidence="2" id="KW-0472">Membrane</keyword>
<reference evidence="4" key="2">
    <citation type="journal article" date="2017" name="Nat. Plants">
        <title>The Aegilops tauschii genome reveals multiple impacts of transposons.</title>
        <authorList>
            <person name="Zhao G."/>
            <person name="Zou C."/>
            <person name="Li K."/>
            <person name="Wang K."/>
            <person name="Li T."/>
            <person name="Gao L."/>
            <person name="Zhang X."/>
            <person name="Wang H."/>
            <person name="Yang Z."/>
            <person name="Liu X."/>
            <person name="Jiang W."/>
            <person name="Mao L."/>
            <person name="Kong X."/>
            <person name="Jiao Y."/>
            <person name="Jia J."/>
        </authorList>
    </citation>
    <scope>NUCLEOTIDE SEQUENCE [LARGE SCALE GENOMIC DNA]</scope>
    <source>
        <strain evidence="4">cv. AL8/78</strain>
    </source>
</reference>
<reference evidence="3" key="5">
    <citation type="journal article" date="2021" name="G3 (Bethesda)">
        <title>Aegilops tauschii genome assembly Aet v5.0 features greater sequence contiguity and improved annotation.</title>
        <authorList>
            <person name="Wang L."/>
            <person name="Zhu T."/>
            <person name="Rodriguez J.C."/>
            <person name="Deal K.R."/>
            <person name="Dubcovsky J."/>
            <person name="McGuire P.E."/>
            <person name="Lux T."/>
            <person name="Spannagl M."/>
            <person name="Mayer K.F.X."/>
            <person name="Baldrich P."/>
            <person name="Meyers B.C."/>
            <person name="Huo N."/>
            <person name="Gu Y.Q."/>
            <person name="Zhou H."/>
            <person name="Devos K.M."/>
            <person name="Bennetzen J.L."/>
            <person name="Unver T."/>
            <person name="Budak H."/>
            <person name="Gulick P.J."/>
            <person name="Galiba G."/>
            <person name="Kalapos B."/>
            <person name="Nelson D.R."/>
            <person name="Li P."/>
            <person name="You F.M."/>
            <person name="Luo M.C."/>
            <person name="Dvorak J."/>
        </authorList>
    </citation>
    <scope>NUCLEOTIDE SEQUENCE [LARGE SCALE GENOMIC DNA]</scope>
    <source>
        <strain evidence="3">cv. AL8/78</strain>
    </source>
</reference>
<reference evidence="3" key="3">
    <citation type="journal article" date="2017" name="Nature">
        <title>Genome sequence of the progenitor of the wheat D genome Aegilops tauschii.</title>
        <authorList>
            <person name="Luo M.C."/>
            <person name="Gu Y.Q."/>
            <person name="Puiu D."/>
            <person name="Wang H."/>
            <person name="Twardziok S.O."/>
            <person name="Deal K.R."/>
            <person name="Huo N."/>
            <person name="Zhu T."/>
            <person name="Wang L."/>
            <person name="Wang Y."/>
            <person name="McGuire P.E."/>
            <person name="Liu S."/>
            <person name="Long H."/>
            <person name="Ramasamy R.K."/>
            <person name="Rodriguez J.C."/>
            <person name="Van S.L."/>
            <person name="Yuan L."/>
            <person name="Wang Z."/>
            <person name="Xia Z."/>
            <person name="Xiao L."/>
            <person name="Anderson O.D."/>
            <person name="Ouyang S."/>
            <person name="Liang Y."/>
            <person name="Zimin A.V."/>
            <person name="Pertea G."/>
            <person name="Qi P."/>
            <person name="Bennetzen J.L."/>
            <person name="Dai X."/>
            <person name="Dawson M.W."/>
            <person name="Muller H.G."/>
            <person name="Kugler K."/>
            <person name="Rivarola-Duarte L."/>
            <person name="Spannagl M."/>
            <person name="Mayer K.F.X."/>
            <person name="Lu F.H."/>
            <person name="Bevan M.W."/>
            <person name="Leroy P."/>
            <person name="Li P."/>
            <person name="You F.M."/>
            <person name="Sun Q."/>
            <person name="Liu Z."/>
            <person name="Lyons E."/>
            <person name="Wicker T."/>
            <person name="Salzberg S.L."/>
            <person name="Devos K.M."/>
            <person name="Dvorak J."/>
        </authorList>
    </citation>
    <scope>NUCLEOTIDE SEQUENCE [LARGE SCALE GENOMIC DNA]</scope>
    <source>
        <strain evidence="3">cv. AL8/78</strain>
    </source>
</reference>
<dbReference type="Gramene" id="AET7Gv20539000.1">
    <property type="protein sequence ID" value="AET7Gv20539000.1"/>
    <property type="gene ID" value="AET7Gv20539000"/>
</dbReference>
<sequence length="110" mass="11963">MVDLMSLVGAYIAGSTRGMPSSIYIIVLTCFLFVCVIYISRVLPNLCFIVLFLAPLLTCCSRWPRRGGCRSRAFCSPPPRRRLRPPPGKPGASPRKVAAGPWRPCPAVGG</sequence>
<evidence type="ECO:0000313" key="4">
    <source>
        <dbReference type="Proteomes" id="UP000015105"/>
    </source>
</evidence>
<keyword evidence="2" id="KW-0812">Transmembrane</keyword>